<dbReference type="InterPro" id="IPR000192">
    <property type="entry name" value="Aminotrans_V_dom"/>
</dbReference>
<dbReference type="Gene3D" id="3.90.1150.10">
    <property type="entry name" value="Aspartate Aminotransferase, domain 1"/>
    <property type="match status" value="1"/>
</dbReference>
<feature type="compositionally biased region" description="Low complexity" evidence="3">
    <location>
        <begin position="43"/>
        <end position="65"/>
    </location>
</feature>
<dbReference type="SUPFAM" id="SSF53383">
    <property type="entry name" value="PLP-dependent transferases"/>
    <property type="match status" value="1"/>
</dbReference>
<name>A0A561ECM8_9MICO</name>
<dbReference type="RefSeq" id="WP_145227889.1">
    <property type="nucleotide sequence ID" value="NZ_VIVQ01000001.1"/>
</dbReference>
<dbReference type="InterPro" id="IPR015421">
    <property type="entry name" value="PyrdxlP-dep_Trfase_major"/>
</dbReference>
<accession>A0A561ECM8</accession>
<keyword evidence="6" id="KW-1185">Reference proteome</keyword>
<comment type="cofactor">
    <cofactor evidence="1">
        <name>pyridoxal 5'-phosphate</name>
        <dbReference type="ChEBI" id="CHEBI:597326"/>
    </cofactor>
</comment>
<dbReference type="Gene3D" id="3.40.640.10">
    <property type="entry name" value="Type I PLP-dependent aspartate aminotransferase-like (Major domain)"/>
    <property type="match status" value="1"/>
</dbReference>
<evidence type="ECO:0000313" key="5">
    <source>
        <dbReference type="EMBL" id="TWE13362.1"/>
    </source>
</evidence>
<organism evidence="5 6">
    <name type="scientific">Rudaeicoccus suwonensis</name>
    <dbReference type="NCBI Taxonomy" id="657409"/>
    <lineage>
        <taxon>Bacteria</taxon>
        <taxon>Bacillati</taxon>
        <taxon>Actinomycetota</taxon>
        <taxon>Actinomycetes</taxon>
        <taxon>Micrococcales</taxon>
        <taxon>Dermacoccaceae</taxon>
        <taxon>Rudaeicoccus</taxon>
    </lineage>
</organism>
<keyword evidence="2" id="KW-0663">Pyridoxal phosphate</keyword>
<evidence type="ECO:0000256" key="3">
    <source>
        <dbReference type="SAM" id="MobiDB-lite"/>
    </source>
</evidence>
<evidence type="ECO:0000313" key="6">
    <source>
        <dbReference type="Proteomes" id="UP000318297"/>
    </source>
</evidence>
<feature type="compositionally biased region" description="Low complexity" evidence="3">
    <location>
        <begin position="13"/>
        <end position="28"/>
    </location>
</feature>
<dbReference type="PANTHER" id="PTHR43586">
    <property type="entry name" value="CYSTEINE DESULFURASE"/>
    <property type="match status" value="1"/>
</dbReference>
<dbReference type="AlphaFoldDB" id="A0A561ECM8"/>
<gene>
    <name evidence="5" type="ORF">BKA23_2192</name>
</gene>
<keyword evidence="5" id="KW-0456">Lyase</keyword>
<dbReference type="Pfam" id="PF00266">
    <property type="entry name" value="Aminotran_5"/>
    <property type="match status" value="1"/>
</dbReference>
<evidence type="ECO:0000256" key="1">
    <source>
        <dbReference type="ARBA" id="ARBA00001933"/>
    </source>
</evidence>
<evidence type="ECO:0000256" key="2">
    <source>
        <dbReference type="ARBA" id="ARBA00022898"/>
    </source>
</evidence>
<dbReference type="EMBL" id="VIVQ01000001">
    <property type="protein sequence ID" value="TWE13362.1"/>
    <property type="molecule type" value="Genomic_DNA"/>
</dbReference>
<reference evidence="5 6" key="1">
    <citation type="submission" date="2019-06" db="EMBL/GenBank/DDBJ databases">
        <title>Sequencing the genomes of 1000 actinobacteria strains.</title>
        <authorList>
            <person name="Klenk H.-P."/>
        </authorList>
    </citation>
    <scope>NUCLEOTIDE SEQUENCE [LARGE SCALE GENOMIC DNA]</scope>
    <source>
        <strain evidence="5 6">DSM 19560</strain>
    </source>
</reference>
<dbReference type="InterPro" id="IPR015424">
    <property type="entry name" value="PyrdxlP-dep_Trfase"/>
</dbReference>
<evidence type="ECO:0000259" key="4">
    <source>
        <dbReference type="Pfam" id="PF00266"/>
    </source>
</evidence>
<dbReference type="InterPro" id="IPR015422">
    <property type="entry name" value="PyrdxlP-dep_Trfase_small"/>
</dbReference>
<dbReference type="PANTHER" id="PTHR43586:SF8">
    <property type="entry name" value="CYSTEINE DESULFURASE 1, CHLOROPLASTIC"/>
    <property type="match status" value="1"/>
</dbReference>
<dbReference type="GO" id="GO:0016829">
    <property type="term" value="F:lyase activity"/>
    <property type="evidence" value="ECO:0007669"/>
    <property type="project" value="UniProtKB-KW"/>
</dbReference>
<feature type="region of interest" description="Disordered" evidence="3">
    <location>
        <begin position="1"/>
        <end position="88"/>
    </location>
</feature>
<feature type="domain" description="Aminotransferase class V" evidence="4">
    <location>
        <begin position="107"/>
        <end position="471"/>
    </location>
</feature>
<proteinExistence type="predicted"/>
<protein>
    <submittedName>
        <fullName evidence="5">Selenocysteine lyase/cysteine desulfurase</fullName>
    </submittedName>
</protein>
<comment type="caution">
    <text evidence="5">The sequence shown here is derived from an EMBL/GenBank/DDBJ whole genome shotgun (WGS) entry which is preliminary data.</text>
</comment>
<sequence>MSIAQSLRTNVADIDTTGTSDTTDATDTVQSRTPAQPRRLTIAPSGTAPSAPAQTSTTSGHSSSPIPSPIPSTGRVSGKLSSSALPRTVSHELGVPTVHRTVTDYANFDHAATTPALESVAQAVEQVQRRYGSVHRGAGYASRVTTGWFEQAREEVARFVGAREGDEVIFTRNTTDALRLLSHCLPRRTQVIAWESAHHAALLPWVAHQTTRLPVPSSAADAVELLRSALAATDGRHVLVAITGACNVTGEIWPIAELVAVAKEFGARTVLDAAQLAPHRPIDLTDLGVDWVAFSGHKLYAPYGAGVLAGQRDWLDAATPYLPAGGATAAVTARHNHWHTGPARHEGGTPNAVGAIAIAAACAALSARREIVQEHERSLQQTLREGLANIDGVTLVHALGPDRPGVGVVTFTIDGIEPGLVSQVLADEYAIAVRDGRFCAHLLCDAIIGQGQSAVRASIGLATTAEHVTRLIEGVRRLVTQGPELSYVHTDAGWTAPADPRDLSEPRPW</sequence>
<dbReference type="OrthoDB" id="9804366at2"/>
<dbReference type="Proteomes" id="UP000318297">
    <property type="component" value="Unassembled WGS sequence"/>
</dbReference>